<evidence type="ECO:0000259" key="2">
    <source>
        <dbReference type="Pfam" id="PF12158"/>
    </source>
</evidence>
<dbReference type="Proteomes" id="UP000285725">
    <property type="component" value="Unassembled WGS sequence"/>
</dbReference>
<protein>
    <recommendedName>
        <fullName evidence="2">DUF3592 domain-containing protein</fullName>
    </recommendedName>
</protein>
<feature type="transmembrane region" description="Helical" evidence="1">
    <location>
        <begin position="6"/>
        <end position="27"/>
    </location>
</feature>
<evidence type="ECO:0000313" key="3">
    <source>
        <dbReference type="EMBL" id="RHN25219.1"/>
    </source>
</evidence>
<dbReference type="AlphaFoldDB" id="A0AAE8AQ90"/>
<name>A0AAE8AQ90_STRPA</name>
<dbReference type="RefSeq" id="WP_118397511.1">
    <property type="nucleotide sequence ID" value="NZ_CABJDC010000004.1"/>
</dbReference>
<dbReference type="Pfam" id="PF12158">
    <property type="entry name" value="DUF3592"/>
    <property type="match status" value="1"/>
</dbReference>
<keyword evidence="1" id="KW-0812">Transmembrane</keyword>
<evidence type="ECO:0000256" key="1">
    <source>
        <dbReference type="SAM" id="Phobius"/>
    </source>
</evidence>
<reference evidence="3 4" key="1">
    <citation type="submission" date="2018-08" db="EMBL/GenBank/DDBJ databases">
        <title>A genome reference for cultivated species of the human gut microbiota.</title>
        <authorList>
            <person name="Zou Y."/>
            <person name="Xue W."/>
            <person name="Luo G."/>
        </authorList>
    </citation>
    <scope>NUCLEOTIDE SEQUENCE [LARGE SCALE GENOMIC DNA]</scope>
    <source>
        <strain evidence="3 4">AF30-12BH</strain>
    </source>
</reference>
<evidence type="ECO:0000313" key="4">
    <source>
        <dbReference type="Proteomes" id="UP000285725"/>
    </source>
</evidence>
<gene>
    <name evidence="3" type="ORF">DWZ19_06495</name>
</gene>
<feature type="transmembrane region" description="Helical" evidence="1">
    <location>
        <begin position="144"/>
        <end position="165"/>
    </location>
</feature>
<proteinExistence type="predicted"/>
<sequence length="166" mass="19523">MTKALYIQIILLFTAFFSFLLLTYFLFYKREKNIQKYATMQVIGEVVKHSYLNGSDLAALPVVEYVVDGERYQKRFSYSTFETTTSKKAKADVFDTKFIRSPYHVLDLKNIFPIGSKMTVWCNPQKPKQGFVERYPGHDRILRLHIIIFGTIYILLIVIVTFFYVM</sequence>
<accession>A0AAE8AQ90</accession>
<dbReference type="EMBL" id="QRQU01000004">
    <property type="protein sequence ID" value="RHN25219.1"/>
    <property type="molecule type" value="Genomic_DNA"/>
</dbReference>
<dbReference type="InterPro" id="IPR021994">
    <property type="entry name" value="DUF3592"/>
</dbReference>
<organism evidence="3 4">
    <name type="scientific">Streptococcus parasanguinis</name>
    <dbReference type="NCBI Taxonomy" id="1318"/>
    <lineage>
        <taxon>Bacteria</taxon>
        <taxon>Bacillati</taxon>
        <taxon>Bacillota</taxon>
        <taxon>Bacilli</taxon>
        <taxon>Lactobacillales</taxon>
        <taxon>Streptococcaceae</taxon>
        <taxon>Streptococcus</taxon>
    </lineage>
</organism>
<keyword evidence="1" id="KW-0472">Membrane</keyword>
<comment type="caution">
    <text evidence="3">The sequence shown here is derived from an EMBL/GenBank/DDBJ whole genome shotgun (WGS) entry which is preliminary data.</text>
</comment>
<keyword evidence="1" id="KW-1133">Transmembrane helix</keyword>
<feature type="domain" description="DUF3592" evidence="2">
    <location>
        <begin position="48"/>
        <end position="134"/>
    </location>
</feature>